<dbReference type="Pfam" id="PF17109">
    <property type="entry name" value="Goodbye"/>
    <property type="match status" value="1"/>
</dbReference>
<evidence type="ECO:0008006" key="7">
    <source>
        <dbReference type="Google" id="ProtNLM"/>
    </source>
</evidence>
<sequence>MAAPNQIPSIYAQAIAKYQETTKDLSLDASFLTKLQTVEDLTQELDERNRGFGEFRHKRGALFNGLEMALRPIQLFGNLAAGGASMAFPPSSLIFGAVTYLIGAAKGVSASYDAIQDLMGTLKDFTIRLKAYNREQISSDLSHKLSDILVTLLEVFALSTKTIRRGRLLKFTRNVLLGSDDAIQAAMGKLDKLTKVEAQLVGAETLTESKRTGRVVDDVSVTVHETNTAMNQMTVRVNELHEMLGNLQVSREEAAEQVAERAHDAVRGVLRPSKGDVAQDRYEKISKARLQGTGDWVRGEEVFKGWVERESPVIFVSGNPGSGKSYLSANMIQFLQEEGLQGSEGNAQASVAYFFFKDDNPDTRSFHQALRDLAYQISKMDPVYEKYLATIDDYAAIGTLESAWRNLFARFFIDKANTASDVYIVLDGVDEAFPEEREVFLGLVQDLYDAQECGPVPLHIAFVGRPHLTDQFLEALETDVPTIHVTSQKNPADIEHYIKSSMKRSVIMRKVSARMRLEIFEKLSAGAEGMFLWVNLMMQELMKKRTESSMRKCLEEAPKGLKDMLRHVFWSFSVSCTEEEAEYLNEMLLWTVCSEKPLELGHVEALLRLGSSEGDGMIDLEGTIRKQFAALFTLDRLDGLTTAELKSRTTNIDADDIGLGDDIVGDDSDLGLDGEEVENMGDFDSDKSTTMMAFSHASIGDFLRDKQEGKISGGEGHIPVGVDMTQALSHVLRTFLKNLTDQEFLEKSGDARTMSTFTLDSWMQHLRSTSPSNGPLTTRTEIASMLVTMFTDEDTMYRWVDCVDWASTQENLDAVRKWWNDPEVVASLTPQQQAFVTSTQSDTKRTFEPLAKFCAKRWLCEDYWHPISASAMVWSYVQFVQGNEVNIAKEYSVTEEDIIHAAEFGGTEKDACWYRRCAYVLREKGYYDLAQEYLSKSIEMDPENRKTKVGLAMTYTRSQQWDKALELHLELQQDVARKMEEDPDMADSLMPELHRTQEEIAECYSQLGQGDTQFDVLKTAIISHPSCDACIKALVSHQHARGLFQDMMQMLENMANETVAGKDYSLLTESMWLNAYHWMSYFQHTAEAAVATDRLDFLIEQWQVSSRTGKRIGLLLSSAYIEMSLAKIYTVYVKDEQEAITHWENIVYQFASAKDSGLLRMVKNVAASELATLLLCSAINAGVGTAKADEIVTRLENMGEGVGGNKTSGNDSISRARSVSLGVYYRLTGRHTEATDLFRPSVKRCIDILSDDDPENDLRGLFDLLEALVAAGDTQNAISVAYIIGKYPGDADSDETAEDHVAWQCDGVCQKELPVLDGLSICSVCLDMGFCADCLEILQRDAGEISNCSAKHVEHFLYVPSRPRNPGLDAVVYEENVMSFADWMKKLRKIWRL</sequence>
<proteinExistence type="predicted"/>
<keyword evidence="1" id="KW-0677">Repeat</keyword>
<organism evidence="5 6">
    <name type="scientific">Aspergillus nanangensis</name>
    <dbReference type="NCBI Taxonomy" id="2582783"/>
    <lineage>
        <taxon>Eukaryota</taxon>
        <taxon>Fungi</taxon>
        <taxon>Dikarya</taxon>
        <taxon>Ascomycota</taxon>
        <taxon>Pezizomycotina</taxon>
        <taxon>Eurotiomycetes</taxon>
        <taxon>Eurotiomycetidae</taxon>
        <taxon>Eurotiales</taxon>
        <taxon>Aspergillaceae</taxon>
        <taxon>Aspergillus</taxon>
        <taxon>Aspergillus subgen. Circumdati</taxon>
    </lineage>
</organism>
<keyword evidence="2" id="KW-0802">TPR repeat</keyword>
<comment type="caution">
    <text evidence="5">The sequence shown here is derived from an EMBL/GenBank/DDBJ whole genome shotgun (WGS) entry which is preliminary data.</text>
</comment>
<reference evidence="5" key="2">
    <citation type="submission" date="2020-02" db="EMBL/GenBank/DDBJ databases">
        <authorList>
            <person name="Gilchrist C.L.M."/>
            <person name="Chooi Y.-H."/>
        </authorList>
    </citation>
    <scope>NUCLEOTIDE SEQUENCE</scope>
    <source>
        <strain evidence="5">MST-FP2251</strain>
    </source>
</reference>
<dbReference type="Gene3D" id="1.25.40.10">
    <property type="entry name" value="Tetratricopeptide repeat domain"/>
    <property type="match status" value="1"/>
</dbReference>
<dbReference type="InterPro" id="IPR011990">
    <property type="entry name" value="TPR-like_helical_dom_sf"/>
</dbReference>
<dbReference type="Proteomes" id="UP001194746">
    <property type="component" value="Unassembled WGS sequence"/>
</dbReference>
<dbReference type="PANTHER" id="PTHR10039:SF17">
    <property type="entry name" value="FUNGAL STAND N-TERMINAL GOODBYE DOMAIN-CONTAINING PROTEIN-RELATED"/>
    <property type="match status" value="1"/>
</dbReference>
<feature type="domain" description="Fungal STAND N-terminal Goodbye" evidence="3">
    <location>
        <begin position="12"/>
        <end position="132"/>
    </location>
</feature>
<evidence type="ECO:0000259" key="4">
    <source>
        <dbReference type="Pfam" id="PF24883"/>
    </source>
</evidence>
<dbReference type="InterPro" id="IPR019734">
    <property type="entry name" value="TPR_rpt"/>
</dbReference>
<dbReference type="PROSITE" id="PS50005">
    <property type="entry name" value="TPR"/>
    <property type="match status" value="1"/>
</dbReference>
<gene>
    <name evidence="5" type="ORF">FE257_000956</name>
</gene>
<evidence type="ECO:0000259" key="3">
    <source>
        <dbReference type="Pfam" id="PF17109"/>
    </source>
</evidence>
<dbReference type="PANTHER" id="PTHR10039">
    <property type="entry name" value="AMELOGENIN"/>
    <property type="match status" value="1"/>
</dbReference>
<reference evidence="5" key="1">
    <citation type="journal article" date="2019" name="Beilstein J. Org. Chem.">
        <title>Nanangenines: drimane sesquiterpenoids as the dominant metabolite cohort of a novel Australian fungus, Aspergillus nanangensis.</title>
        <authorList>
            <person name="Lacey H.J."/>
            <person name="Gilchrist C.L.M."/>
            <person name="Crombie A."/>
            <person name="Kalaitzis J.A."/>
            <person name="Vuong D."/>
            <person name="Rutledge P.J."/>
            <person name="Turner P."/>
            <person name="Pitt J.I."/>
            <person name="Lacey E."/>
            <person name="Chooi Y.H."/>
            <person name="Piggott A.M."/>
        </authorList>
    </citation>
    <scope>NUCLEOTIDE SEQUENCE</scope>
    <source>
        <strain evidence="5">MST-FP2251</strain>
    </source>
</reference>
<evidence type="ECO:0000256" key="1">
    <source>
        <dbReference type="ARBA" id="ARBA00022737"/>
    </source>
</evidence>
<feature type="repeat" description="TPR" evidence="2">
    <location>
        <begin position="911"/>
        <end position="944"/>
    </location>
</feature>
<evidence type="ECO:0000313" key="5">
    <source>
        <dbReference type="EMBL" id="KAF9884889.1"/>
    </source>
</evidence>
<evidence type="ECO:0000256" key="2">
    <source>
        <dbReference type="PROSITE-ProRule" id="PRU00339"/>
    </source>
</evidence>
<keyword evidence="6" id="KW-1185">Reference proteome</keyword>
<dbReference type="SUPFAM" id="SSF52540">
    <property type="entry name" value="P-loop containing nucleoside triphosphate hydrolases"/>
    <property type="match status" value="1"/>
</dbReference>
<name>A0AAD4CEC2_ASPNN</name>
<dbReference type="InterPro" id="IPR027417">
    <property type="entry name" value="P-loop_NTPase"/>
</dbReference>
<accession>A0AAD4CEC2</accession>
<dbReference type="EMBL" id="VCAU01000109">
    <property type="protein sequence ID" value="KAF9884889.1"/>
    <property type="molecule type" value="Genomic_DNA"/>
</dbReference>
<dbReference type="SUPFAM" id="SSF48452">
    <property type="entry name" value="TPR-like"/>
    <property type="match status" value="1"/>
</dbReference>
<dbReference type="InterPro" id="IPR031350">
    <property type="entry name" value="Goodbye_dom"/>
</dbReference>
<dbReference type="InterPro" id="IPR056884">
    <property type="entry name" value="NPHP3-like_N"/>
</dbReference>
<dbReference type="Gene3D" id="3.40.50.300">
    <property type="entry name" value="P-loop containing nucleotide triphosphate hydrolases"/>
    <property type="match status" value="1"/>
</dbReference>
<feature type="domain" description="Nephrocystin 3-like N-terminal" evidence="4">
    <location>
        <begin position="292"/>
        <end position="465"/>
    </location>
</feature>
<protein>
    <recommendedName>
        <fullName evidence="7">Fungal STAND N-terminal Goodbye domain-containing protein</fullName>
    </recommendedName>
</protein>
<evidence type="ECO:0000313" key="6">
    <source>
        <dbReference type="Proteomes" id="UP001194746"/>
    </source>
</evidence>
<dbReference type="Pfam" id="PF24883">
    <property type="entry name" value="NPHP3_N"/>
    <property type="match status" value="1"/>
</dbReference>